<reference evidence="1 2" key="1">
    <citation type="submission" date="2021-06" db="EMBL/GenBank/DDBJ databases">
        <title>Caerostris extrusa draft genome.</title>
        <authorList>
            <person name="Kono N."/>
            <person name="Arakawa K."/>
        </authorList>
    </citation>
    <scope>NUCLEOTIDE SEQUENCE [LARGE SCALE GENOMIC DNA]</scope>
</reference>
<protein>
    <submittedName>
        <fullName evidence="1">Uncharacterized protein</fullName>
    </submittedName>
</protein>
<name>A0AAV4PJF3_CAEEX</name>
<evidence type="ECO:0000313" key="1">
    <source>
        <dbReference type="EMBL" id="GIX96540.1"/>
    </source>
</evidence>
<organism evidence="1 2">
    <name type="scientific">Caerostris extrusa</name>
    <name type="common">Bark spider</name>
    <name type="synonym">Caerostris bankana</name>
    <dbReference type="NCBI Taxonomy" id="172846"/>
    <lineage>
        <taxon>Eukaryota</taxon>
        <taxon>Metazoa</taxon>
        <taxon>Ecdysozoa</taxon>
        <taxon>Arthropoda</taxon>
        <taxon>Chelicerata</taxon>
        <taxon>Arachnida</taxon>
        <taxon>Araneae</taxon>
        <taxon>Araneomorphae</taxon>
        <taxon>Entelegynae</taxon>
        <taxon>Araneoidea</taxon>
        <taxon>Araneidae</taxon>
        <taxon>Caerostris</taxon>
    </lineage>
</organism>
<dbReference type="EMBL" id="BPLR01004660">
    <property type="protein sequence ID" value="GIX96540.1"/>
    <property type="molecule type" value="Genomic_DNA"/>
</dbReference>
<dbReference type="AlphaFoldDB" id="A0AAV4PJF3"/>
<gene>
    <name evidence="1" type="ORF">CEXT_659801</name>
</gene>
<keyword evidence="2" id="KW-1185">Reference proteome</keyword>
<comment type="caution">
    <text evidence="1">The sequence shown here is derived from an EMBL/GenBank/DDBJ whole genome shotgun (WGS) entry which is preliminary data.</text>
</comment>
<evidence type="ECO:0000313" key="2">
    <source>
        <dbReference type="Proteomes" id="UP001054945"/>
    </source>
</evidence>
<sequence>MAEWPQEFKTLLIEKVRKILTDAGIYVLDALGNLSQAVVKALWAKIEQAIIDFCRQTLGIEVTTLKECGSVRRISKSSNYRFIFIIDGPFFLLCKPQTAYQQKMKSGWFVRGDILL</sequence>
<accession>A0AAV4PJF3</accession>
<dbReference type="Proteomes" id="UP001054945">
    <property type="component" value="Unassembled WGS sequence"/>
</dbReference>
<proteinExistence type="predicted"/>